<accession>A0ABT8T6Y2</accession>
<dbReference type="PROSITE" id="PS51779">
    <property type="entry name" value="POTRA"/>
    <property type="match status" value="2"/>
</dbReference>
<dbReference type="HAMAP" id="MF_01430">
    <property type="entry name" value="OM_assembly_BamA"/>
    <property type="match status" value="1"/>
</dbReference>
<organism evidence="11 12">
    <name type="scientific">Campylobacter magnus</name>
    <dbReference type="NCBI Taxonomy" id="3026462"/>
    <lineage>
        <taxon>Bacteria</taxon>
        <taxon>Pseudomonadati</taxon>
        <taxon>Campylobacterota</taxon>
        <taxon>Epsilonproteobacteria</taxon>
        <taxon>Campylobacterales</taxon>
        <taxon>Campylobacteraceae</taxon>
        <taxon>Campylobacter</taxon>
    </lineage>
</organism>
<keyword evidence="4 9" id="KW-0732">Signal</keyword>
<gene>
    <name evidence="11" type="primary">bamA</name>
    <name evidence="11" type="ORF">Q2362_05080</name>
</gene>
<evidence type="ECO:0000256" key="8">
    <source>
        <dbReference type="NCBIfam" id="TIGR03303"/>
    </source>
</evidence>
<evidence type="ECO:0000256" key="1">
    <source>
        <dbReference type="ARBA" id="ARBA00004370"/>
    </source>
</evidence>
<dbReference type="InterPro" id="IPR039910">
    <property type="entry name" value="D15-like"/>
</dbReference>
<dbReference type="PANTHER" id="PTHR12815:SF23">
    <property type="entry name" value="OUTER MEMBRANE PROTEIN ASSEMBLY FACTOR BAMA"/>
    <property type="match status" value="1"/>
</dbReference>
<keyword evidence="3" id="KW-0812">Transmembrane</keyword>
<evidence type="ECO:0000256" key="6">
    <source>
        <dbReference type="ARBA" id="ARBA00023136"/>
    </source>
</evidence>
<evidence type="ECO:0000313" key="11">
    <source>
        <dbReference type="EMBL" id="MDO2409471.1"/>
    </source>
</evidence>
<dbReference type="Proteomes" id="UP001171111">
    <property type="component" value="Unassembled WGS sequence"/>
</dbReference>
<keyword evidence="7" id="KW-0998">Cell outer membrane</keyword>
<evidence type="ECO:0000256" key="2">
    <source>
        <dbReference type="ARBA" id="ARBA00022452"/>
    </source>
</evidence>
<sequence length="757" mass="85590">MKKFIILAFALISFGAASTIKSITFNGFVHISNNAALDMTRLRIGDEMNDEVSNRVIKTLYSQGYFKDIYIEDNNGDIIIHAKEKPVIARIDIEGVVTNDQKSITTILGIKKGQMYDERASATAKERVRQFYEVKGFFDTIVDEVVTPINTENSVHVVYKVNRGENITIKKVNLVGAKVKSYSDIEPAVENKEREALGWMWGRNGGEVKIFELPNDSEKIREEYFKSGYLDAKVSKAYLNTNFEGYSAELSYYINEGEQYKAGEISIDAPEFLELDSEKIVKSDLKLEQGDTFNTDWLKRDQKMITDMVADKGYAYARVVPLTAQDPENHTVDVKYQILPNEEVYIRNVIISGNDKTLDRIIRRELYLTEGNRYNRADLEDSKNALKRKGYFEDVEIKEHPVSDNQMDLEVAVKETMTGTITGGIGYGSGDGLLLSAGISENNIFGSGYQGSVNIEKNKRGLNGSIGLTNPRIYDSEYSLGGTVFANDWEWSNYREKNHGFNITAGRQIGRYTNAYISYQLQKTNISGLNPFYAEAGYLNGKKTKSSLLPRVIWDNTDDHYLPRSGFIASTGFEIAGLGGDTKFVRNDTGFSIYKGLADDIGWDLILRYKANFSYLWNNDESKLPINEKLFLGGMQSIRGYDHRSVSPRKTICNPMDEYGRTYLGCRDIETGGKVAFQNSVEISWPLINRIKLRGMAFYDFGMIGQKRFTEEKRSSVGVGIEWMTFIGPLQVVFVKPIGKKDGDQTSSFEFNIGQRF</sequence>
<keyword evidence="2" id="KW-1134">Transmembrane beta strand</keyword>
<dbReference type="PIRSF" id="PIRSF006076">
    <property type="entry name" value="OM_assembly_OMP85"/>
    <property type="match status" value="1"/>
</dbReference>
<name>A0ABT8T6Y2_9BACT</name>
<dbReference type="Pfam" id="PF07244">
    <property type="entry name" value="POTRA"/>
    <property type="match status" value="4"/>
</dbReference>
<comment type="subcellular location">
    <subcellularLocation>
        <location evidence="1">Membrane</location>
    </subcellularLocation>
</comment>
<feature type="domain" description="POTRA" evidence="10">
    <location>
        <begin position="344"/>
        <end position="416"/>
    </location>
</feature>
<protein>
    <recommendedName>
        <fullName evidence="8">Outer membrane protein assembly factor BamA</fullName>
    </recommendedName>
</protein>
<dbReference type="InterPro" id="IPR034746">
    <property type="entry name" value="POTRA"/>
</dbReference>
<dbReference type="PANTHER" id="PTHR12815">
    <property type="entry name" value="SORTING AND ASSEMBLY MACHINERY SAMM50 PROTEIN FAMILY MEMBER"/>
    <property type="match status" value="1"/>
</dbReference>
<feature type="signal peptide" evidence="9">
    <location>
        <begin position="1"/>
        <end position="18"/>
    </location>
</feature>
<evidence type="ECO:0000256" key="4">
    <source>
        <dbReference type="ARBA" id="ARBA00022729"/>
    </source>
</evidence>
<evidence type="ECO:0000256" key="9">
    <source>
        <dbReference type="SAM" id="SignalP"/>
    </source>
</evidence>
<dbReference type="InterPro" id="IPR010827">
    <property type="entry name" value="BamA/TamA_POTRA"/>
</dbReference>
<evidence type="ECO:0000256" key="5">
    <source>
        <dbReference type="ARBA" id="ARBA00022737"/>
    </source>
</evidence>
<keyword evidence="6" id="KW-0472">Membrane</keyword>
<feature type="chain" id="PRO_5045565868" description="Outer membrane protein assembly factor BamA" evidence="9">
    <location>
        <begin position="19"/>
        <end position="757"/>
    </location>
</feature>
<evidence type="ECO:0000256" key="3">
    <source>
        <dbReference type="ARBA" id="ARBA00022692"/>
    </source>
</evidence>
<dbReference type="EMBL" id="JAULJQ010000005">
    <property type="protein sequence ID" value="MDO2409471.1"/>
    <property type="molecule type" value="Genomic_DNA"/>
</dbReference>
<dbReference type="RefSeq" id="WP_302244331.1">
    <property type="nucleotide sequence ID" value="NZ_JAULJQ010000005.1"/>
</dbReference>
<keyword evidence="12" id="KW-1185">Reference proteome</keyword>
<dbReference type="NCBIfam" id="TIGR03303">
    <property type="entry name" value="OM_YaeT"/>
    <property type="match status" value="1"/>
</dbReference>
<dbReference type="InterPro" id="IPR000184">
    <property type="entry name" value="Bac_surfAg_D15"/>
</dbReference>
<feature type="domain" description="POTRA" evidence="10">
    <location>
        <begin position="18"/>
        <end position="85"/>
    </location>
</feature>
<reference evidence="11 12" key="1">
    <citation type="submission" date="2023-06" db="EMBL/GenBank/DDBJ databases">
        <title>Campylobacter magnum sp. nov., isolated from cecal contents of domestic pigs (Sus scrofa domesticus).</title>
        <authorList>
            <person name="Papic B."/>
            <person name="Gruntar I."/>
        </authorList>
    </citation>
    <scope>NUCLEOTIDE SEQUENCE [LARGE SCALE GENOMIC DNA]</scope>
    <source>
        <strain evidence="12">34484-21</strain>
    </source>
</reference>
<evidence type="ECO:0000256" key="7">
    <source>
        <dbReference type="ARBA" id="ARBA00023237"/>
    </source>
</evidence>
<keyword evidence="5" id="KW-0677">Repeat</keyword>
<dbReference type="Gene3D" id="3.10.20.310">
    <property type="entry name" value="membrane protein fhac"/>
    <property type="match status" value="5"/>
</dbReference>
<dbReference type="Pfam" id="PF01103">
    <property type="entry name" value="Omp85"/>
    <property type="match status" value="1"/>
</dbReference>
<evidence type="ECO:0000313" key="12">
    <source>
        <dbReference type="Proteomes" id="UP001171111"/>
    </source>
</evidence>
<evidence type="ECO:0000259" key="10">
    <source>
        <dbReference type="PROSITE" id="PS51779"/>
    </source>
</evidence>
<dbReference type="InterPro" id="IPR023707">
    <property type="entry name" value="OM_assembly_BamA"/>
</dbReference>
<dbReference type="Gene3D" id="2.40.160.50">
    <property type="entry name" value="membrane protein fhac: a member of the omp85/tpsb transporter family"/>
    <property type="match status" value="1"/>
</dbReference>
<comment type="caution">
    <text evidence="11">The sequence shown here is derived from an EMBL/GenBank/DDBJ whole genome shotgun (WGS) entry which is preliminary data.</text>
</comment>
<proteinExistence type="inferred from homology"/>